<proteinExistence type="predicted"/>
<comment type="caution">
    <text evidence="1">The sequence shown here is derived from an EMBL/GenBank/DDBJ whole genome shotgun (WGS) entry which is preliminary data.</text>
</comment>
<evidence type="ECO:0000313" key="1">
    <source>
        <dbReference type="EMBL" id="HHQ79905.1"/>
    </source>
</evidence>
<dbReference type="AlphaFoldDB" id="A0A7J3ZIH5"/>
<gene>
    <name evidence="1" type="ORF">ENM78_00345</name>
</gene>
<name>A0A7J3ZIH5_9CREN</name>
<sequence>MKARLAFLVERWFSREIFMQLVEKGFSKIGEKTWVVPLERIKEFEKITGLTIEASEGDIEKLLNMGRSEKPVPVVAVTARKRKSGEKLEVVVGTSGEYHVTLSTSGRVFTIPSEILAAYYDVINGLKAKGMRVIKKRDLVAIVMERLGVTSYFTGRRFHWEAFYGDRTRYHTHYYVPAKMLEAKGLIKVTQHDNILIL</sequence>
<accession>A0A7J3ZIH5</accession>
<reference evidence="1" key="1">
    <citation type="journal article" date="2020" name="mSystems">
        <title>Genome- and Community-Level Interaction Insights into Carbon Utilization and Element Cycling Functions of Hydrothermarchaeota in Hydrothermal Sediment.</title>
        <authorList>
            <person name="Zhou Z."/>
            <person name="Liu Y."/>
            <person name="Xu W."/>
            <person name="Pan J."/>
            <person name="Luo Z.H."/>
            <person name="Li M."/>
        </authorList>
    </citation>
    <scope>NUCLEOTIDE SEQUENCE [LARGE SCALE GENOMIC DNA]</scope>
    <source>
        <strain evidence="1">SpSt-1116</strain>
    </source>
</reference>
<protein>
    <submittedName>
        <fullName evidence="1">Uncharacterized protein</fullName>
    </submittedName>
</protein>
<dbReference type="EMBL" id="DRZC01000005">
    <property type="protein sequence ID" value="HHQ79905.1"/>
    <property type="molecule type" value="Genomic_DNA"/>
</dbReference>
<organism evidence="1">
    <name type="scientific">Fervidicoccus fontis</name>
    <dbReference type="NCBI Taxonomy" id="683846"/>
    <lineage>
        <taxon>Archaea</taxon>
        <taxon>Thermoproteota</taxon>
        <taxon>Thermoprotei</taxon>
        <taxon>Fervidicoccales</taxon>
        <taxon>Fervidicoccaceae</taxon>
        <taxon>Fervidicoccus</taxon>
    </lineage>
</organism>